<dbReference type="PANTHER" id="PTHR12227:SF0">
    <property type="entry name" value="GLYCERATE KINASE"/>
    <property type="match status" value="1"/>
</dbReference>
<comment type="caution">
    <text evidence="3">The sequence shown here is derived from an EMBL/GenBank/DDBJ whole genome shotgun (WGS) entry which is preliminary data.</text>
</comment>
<dbReference type="RefSeq" id="WP_146305841.1">
    <property type="nucleotide sequence ID" value="NZ_VOHS01000013.1"/>
</dbReference>
<dbReference type="OrthoDB" id="9766552at2"/>
<dbReference type="FunFam" id="3.40.1480.10:FF:000002">
    <property type="entry name" value="Glycerate kinase"/>
    <property type="match status" value="1"/>
</dbReference>
<dbReference type="InterPro" id="IPR025286">
    <property type="entry name" value="MOFRL_assoc_dom"/>
</dbReference>
<keyword evidence="3" id="KW-0808">Transferase</keyword>
<feature type="domain" description="MOFRL-associated" evidence="2">
    <location>
        <begin position="7"/>
        <end position="244"/>
    </location>
</feature>
<dbReference type="InterPro" id="IPR038614">
    <property type="entry name" value="GK_N_sf"/>
</dbReference>
<dbReference type="EMBL" id="VOHS01000013">
    <property type="protein sequence ID" value="TWV99722.1"/>
    <property type="molecule type" value="Genomic_DNA"/>
</dbReference>
<feature type="domain" description="MOFRL" evidence="1">
    <location>
        <begin position="322"/>
        <end position="427"/>
    </location>
</feature>
<dbReference type="InterPro" id="IPR039760">
    <property type="entry name" value="MOFRL_protein"/>
</dbReference>
<proteinExistence type="predicted"/>
<dbReference type="PANTHER" id="PTHR12227">
    <property type="entry name" value="GLYCERATE KINASE"/>
    <property type="match status" value="1"/>
</dbReference>
<dbReference type="SUPFAM" id="SSF82544">
    <property type="entry name" value="GckA/TtuD-like"/>
    <property type="match status" value="1"/>
</dbReference>
<dbReference type="Pfam" id="PF05161">
    <property type="entry name" value="MOFRL"/>
    <property type="match status" value="1"/>
</dbReference>
<keyword evidence="4" id="KW-1185">Reference proteome</keyword>
<protein>
    <submittedName>
        <fullName evidence="3">Glycerate kinase</fullName>
    </submittedName>
</protein>
<dbReference type="InterPro" id="IPR007835">
    <property type="entry name" value="MOFRL"/>
</dbReference>
<dbReference type="GO" id="GO:0008887">
    <property type="term" value="F:glycerate kinase activity"/>
    <property type="evidence" value="ECO:0007669"/>
    <property type="project" value="InterPro"/>
</dbReference>
<accession>A0A5C6LR93</accession>
<evidence type="ECO:0000313" key="3">
    <source>
        <dbReference type="EMBL" id="TWV99722.1"/>
    </source>
</evidence>
<evidence type="ECO:0000313" key="4">
    <source>
        <dbReference type="Proteomes" id="UP000318815"/>
    </source>
</evidence>
<organism evidence="3 4">
    <name type="scientific">Chitinophaga pinensis</name>
    <dbReference type="NCBI Taxonomy" id="79329"/>
    <lineage>
        <taxon>Bacteria</taxon>
        <taxon>Pseudomonadati</taxon>
        <taxon>Bacteroidota</taxon>
        <taxon>Chitinophagia</taxon>
        <taxon>Chitinophagales</taxon>
        <taxon>Chitinophagaceae</taxon>
        <taxon>Chitinophaga</taxon>
    </lineage>
</organism>
<dbReference type="Gene3D" id="3.40.1480.10">
    <property type="entry name" value="MOFRL domain"/>
    <property type="match status" value="1"/>
</dbReference>
<dbReference type="Proteomes" id="UP000318815">
    <property type="component" value="Unassembled WGS sequence"/>
</dbReference>
<dbReference type="InterPro" id="IPR037035">
    <property type="entry name" value="GK-like_C_sf"/>
</dbReference>
<dbReference type="Gene3D" id="3.40.50.10180">
    <property type="entry name" value="Glycerate kinase, MOFRL-like N-terminal domain"/>
    <property type="match status" value="1"/>
</dbReference>
<gene>
    <name evidence="3" type="ORF">FEF09_14820</name>
</gene>
<dbReference type="GO" id="GO:0005737">
    <property type="term" value="C:cytoplasm"/>
    <property type="evidence" value="ECO:0007669"/>
    <property type="project" value="TreeGrafter"/>
</dbReference>
<sequence>MMRREDAIAIFRAAVAAVQPAHLMHRHVHYRDGVLTVCDQSFTITPDSTVWVLGAGKASASMAQAIEQVLSGVQIKGLVITKYEHALPLKHIQLKEAAHPVPDENGVQATTAMLALLRNTRPDDIVLLLLSGGASALLADYPAGADLAQVQQVFSLLLKSGADIYEMNIVRKHLSAVKGGQLPLPANTKAWCSLILSDVVGDDLSVIGSGPTVADPSTFGDAMAILDKYALTSQLPPAIYAHLQQGCAGKLPETPKPGHPDLAHVHNFLIGSNHIALEAAKQHAESLGYDTRILSSTVTGEAEKLAEKLVNEARSREGKKPACILMGGESTVTVKGDGLGGRNQQLALAAGILIKDIPDILVLSAGTDGTDGPTDAAGAFSDKDMMQQAIEKGLDAAAYLKQNDAWHFFEKAGGLIKTGPTQTNVMDIMLAIIS</sequence>
<dbReference type="Pfam" id="PF13660">
    <property type="entry name" value="DUF4147"/>
    <property type="match status" value="1"/>
</dbReference>
<name>A0A5C6LR93_9BACT</name>
<evidence type="ECO:0000259" key="1">
    <source>
        <dbReference type="Pfam" id="PF05161"/>
    </source>
</evidence>
<reference evidence="3 4" key="1">
    <citation type="submission" date="2019-08" db="EMBL/GenBank/DDBJ databases">
        <title>Whole genome sequencing of chitin degrading bacteria Chitinophaga pinensis YS16.</title>
        <authorList>
            <person name="Singh R.P."/>
            <person name="Manchanda G."/>
            <person name="Maurya I.K."/>
            <person name="Joshi N.K."/>
            <person name="Srivastava A.K."/>
        </authorList>
    </citation>
    <scope>NUCLEOTIDE SEQUENCE [LARGE SCALE GENOMIC DNA]</scope>
    <source>
        <strain evidence="3 4">YS-16</strain>
    </source>
</reference>
<keyword evidence="3" id="KW-0418">Kinase</keyword>
<evidence type="ECO:0000259" key="2">
    <source>
        <dbReference type="Pfam" id="PF13660"/>
    </source>
</evidence>
<dbReference type="AlphaFoldDB" id="A0A5C6LR93"/>